<comment type="subcellular location">
    <subcellularLocation>
        <location evidence="1">Nucleus</location>
    </subcellularLocation>
</comment>
<dbReference type="InterPro" id="IPR044827">
    <property type="entry name" value="GBF-like"/>
</dbReference>
<feature type="region of interest" description="Disordered" evidence="7">
    <location>
        <begin position="261"/>
        <end position="285"/>
    </location>
</feature>
<feature type="compositionally biased region" description="Basic and acidic residues" evidence="7">
    <location>
        <begin position="110"/>
        <end position="119"/>
    </location>
</feature>
<evidence type="ECO:0000256" key="1">
    <source>
        <dbReference type="ARBA" id="ARBA00004123"/>
    </source>
</evidence>
<evidence type="ECO:0000256" key="7">
    <source>
        <dbReference type="SAM" id="MobiDB-lite"/>
    </source>
</evidence>
<gene>
    <name evidence="9" type="ORF">E3N88_20493</name>
</gene>
<dbReference type="PANTHER" id="PTHR45967:SF40">
    <property type="entry name" value="HOMOSERINE DEHYDROGENASE"/>
    <property type="match status" value="1"/>
</dbReference>
<evidence type="ECO:0000256" key="6">
    <source>
        <dbReference type="ARBA" id="ARBA00023242"/>
    </source>
</evidence>
<dbReference type="OrthoDB" id="1642657at2759"/>
<dbReference type="InterPro" id="IPR012900">
    <property type="entry name" value="MFMR"/>
</dbReference>
<evidence type="ECO:0000259" key="8">
    <source>
        <dbReference type="PROSITE" id="PS50217"/>
    </source>
</evidence>
<sequence>MGTGEESSPTKHSKSTSNQETPPPSYPDWSSSVQAHAAFYGSGVAPPFFASTVASATPHPYAWGGQHPMMPPYGTPVPYTAMYPPAGVYGHPGMPMTLGIVQPNTEMEVKASNGKDRVNKKSKGTSGNVNASGSKTGESGKAASSSGNDGATQSAESGNNGSSDASDEDNQQEYSGGKKGSFHQMLADANARNNNSGPNMQMLVPGNPVVSMPSPNLNMGMDLWNPSAGSGSIKMQPNHTGVSQPVVPPPIMADQWVQDERELKRQKRKQSNRESARRSRLRKQAECEELQARVDTLNNENLSLRDELQRLSEECGKLTAENDSIKDELTRFFGPEAISKLDAHLQSRTNEDDS</sequence>
<feature type="domain" description="BZIP" evidence="8">
    <location>
        <begin position="262"/>
        <end position="325"/>
    </location>
</feature>
<dbReference type="Proteomes" id="UP000326396">
    <property type="component" value="Linkage Group LG19"/>
</dbReference>
<dbReference type="Gene3D" id="1.20.5.170">
    <property type="match status" value="1"/>
</dbReference>
<keyword evidence="10" id="KW-1185">Reference proteome</keyword>
<keyword evidence="6" id="KW-0539">Nucleus</keyword>
<dbReference type="PANTHER" id="PTHR45967">
    <property type="entry name" value="G-BOX-BINDING FACTOR 3-RELATED"/>
    <property type="match status" value="1"/>
</dbReference>
<reference evidence="9 10" key="1">
    <citation type="submission" date="2019-05" db="EMBL/GenBank/DDBJ databases">
        <title>Mikania micrantha, genome provides insights into the molecular mechanism of rapid growth.</title>
        <authorList>
            <person name="Liu B."/>
        </authorList>
    </citation>
    <scope>NUCLEOTIDE SEQUENCE [LARGE SCALE GENOMIC DNA]</scope>
    <source>
        <strain evidence="9">NLD-2019</strain>
        <tissue evidence="9">Leaf</tissue>
    </source>
</reference>
<feature type="region of interest" description="Disordered" evidence="7">
    <location>
        <begin position="110"/>
        <end position="179"/>
    </location>
</feature>
<dbReference type="GO" id="GO:0046983">
    <property type="term" value="F:protein dimerization activity"/>
    <property type="evidence" value="ECO:0007669"/>
    <property type="project" value="UniProtKB-ARBA"/>
</dbReference>
<dbReference type="InterPro" id="IPR004827">
    <property type="entry name" value="bZIP"/>
</dbReference>
<dbReference type="SMART" id="SM00338">
    <property type="entry name" value="BRLZ"/>
    <property type="match status" value="1"/>
</dbReference>
<evidence type="ECO:0000256" key="4">
    <source>
        <dbReference type="ARBA" id="ARBA00023125"/>
    </source>
</evidence>
<accession>A0A5N6NIV2</accession>
<comment type="similarity">
    <text evidence="2">Belongs to the bZIP family.</text>
</comment>
<dbReference type="GO" id="GO:0003700">
    <property type="term" value="F:DNA-binding transcription factor activity"/>
    <property type="evidence" value="ECO:0007669"/>
    <property type="project" value="InterPro"/>
</dbReference>
<keyword evidence="3" id="KW-0805">Transcription regulation</keyword>
<dbReference type="InterPro" id="IPR046347">
    <property type="entry name" value="bZIP_sf"/>
</dbReference>
<evidence type="ECO:0000256" key="2">
    <source>
        <dbReference type="ARBA" id="ARBA00007163"/>
    </source>
</evidence>
<keyword evidence="5" id="KW-0804">Transcription</keyword>
<comment type="caution">
    <text evidence="9">The sequence shown here is derived from an EMBL/GenBank/DDBJ whole genome shotgun (WGS) entry which is preliminary data.</text>
</comment>
<dbReference type="CDD" id="cd14702">
    <property type="entry name" value="bZIP_plant_GBF1"/>
    <property type="match status" value="1"/>
</dbReference>
<dbReference type="PROSITE" id="PS50217">
    <property type="entry name" value="BZIP"/>
    <property type="match status" value="1"/>
</dbReference>
<proteinExistence type="inferred from homology"/>
<dbReference type="InterPro" id="IPR045314">
    <property type="entry name" value="bZIP_plant_GBF1"/>
</dbReference>
<name>A0A5N6NIV2_9ASTR</name>
<dbReference type="PROSITE" id="PS00036">
    <property type="entry name" value="BZIP_BASIC"/>
    <property type="match status" value="1"/>
</dbReference>
<dbReference type="GO" id="GO:0000976">
    <property type="term" value="F:transcription cis-regulatory region binding"/>
    <property type="evidence" value="ECO:0007669"/>
    <property type="project" value="UniProtKB-ARBA"/>
</dbReference>
<organism evidence="9 10">
    <name type="scientific">Mikania micrantha</name>
    <name type="common">bitter vine</name>
    <dbReference type="NCBI Taxonomy" id="192012"/>
    <lineage>
        <taxon>Eukaryota</taxon>
        <taxon>Viridiplantae</taxon>
        <taxon>Streptophyta</taxon>
        <taxon>Embryophyta</taxon>
        <taxon>Tracheophyta</taxon>
        <taxon>Spermatophyta</taxon>
        <taxon>Magnoliopsida</taxon>
        <taxon>eudicotyledons</taxon>
        <taxon>Gunneridae</taxon>
        <taxon>Pentapetalae</taxon>
        <taxon>asterids</taxon>
        <taxon>campanulids</taxon>
        <taxon>Asterales</taxon>
        <taxon>Asteraceae</taxon>
        <taxon>Asteroideae</taxon>
        <taxon>Heliantheae alliance</taxon>
        <taxon>Eupatorieae</taxon>
        <taxon>Mikania</taxon>
    </lineage>
</organism>
<protein>
    <recommendedName>
        <fullName evidence="8">BZIP domain-containing protein</fullName>
    </recommendedName>
</protein>
<dbReference type="Pfam" id="PF00170">
    <property type="entry name" value="bZIP_1"/>
    <property type="match status" value="1"/>
</dbReference>
<evidence type="ECO:0000256" key="5">
    <source>
        <dbReference type="ARBA" id="ARBA00023163"/>
    </source>
</evidence>
<dbReference type="Pfam" id="PF07777">
    <property type="entry name" value="MFMR"/>
    <property type="match status" value="1"/>
</dbReference>
<keyword evidence="4" id="KW-0238">DNA-binding</keyword>
<evidence type="ECO:0000256" key="3">
    <source>
        <dbReference type="ARBA" id="ARBA00023015"/>
    </source>
</evidence>
<dbReference type="GO" id="GO:0005634">
    <property type="term" value="C:nucleus"/>
    <property type="evidence" value="ECO:0007669"/>
    <property type="project" value="UniProtKB-SubCell"/>
</dbReference>
<feature type="region of interest" description="Disordered" evidence="7">
    <location>
        <begin position="1"/>
        <end position="29"/>
    </location>
</feature>
<dbReference type="EMBL" id="SZYD01000011">
    <property type="protein sequence ID" value="KAD4888420.1"/>
    <property type="molecule type" value="Genomic_DNA"/>
</dbReference>
<dbReference type="FunFam" id="1.20.5.170:FF:000020">
    <property type="entry name" value="BZIP transcription factor"/>
    <property type="match status" value="1"/>
</dbReference>
<feature type="compositionally biased region" description="Basic and acidic residues" evidence="7">
    <location>
        <begin position="271"/>
        <end position="285"/>
    </location>
</feature>
<feature type="compositionally biased region" description="Polar residues" evidence="7">
    <location>
        <begin position="124"/>
        <end position="164"/>
    </location>
</feature>
<dbReference type="SUPFAM" id="SSF57959">
    <property type="entry name" value="Leucine zipper domain"/>
    <property type="match status" value="1"/>
</dbReference>
<evidence type="ECO:0000313" key="10">
    <source>
        <dbReference type="Proteomes" id="UP000326396"/>
    </source>
</evidence>
<evidence type="ECO:0000313" key="9">
    <source>
        <dbReference type="EMBL" id="KAD4888420.1"/>
    </source>
</evidence>
<dbReference type="AlphaFoldDB" id="A0A5N6NIV2"/>